<accession>A0ABP9VKR0</accession>
<dbReference type="SUPFAM" id="SSF88874">
    <property type="entry name" value="Receptor-binding domain of short tail fibre protein gp12"/>
    <property type="match status" value="1"/>
</dbReference>
<dbReference type="Gene3D" id="3.90.1340.10">
    <property type="entry name" value="Phage tail collar domain"/>
    <property type="match status" value="1"/>
</dbReference>
<name>A0ABP9VKR0_9BACT</name>
<evidence type="ECO:0000256" key="1">
    <source>
        <dbReference type="SAM" id="MobiDB-lite"/>
    </source>
</evidence>
<sequence length="170" mass="18104">MSEPFVAEIKIFAGNFAPRGYAFCNGQLLPISQNTALFSLIGTTYGGDGRTTTALPNLQGRAAMHHGRGPGLTDRRLGEKGGVEIVTLSETQMPNHNHRLTASGEAEGEDNDSAGNYTGQNGIYAPVANAQPMSDRSLANQGGNQPHNNMQPYLAMHYIIALTGTYPSRA</sequence>
<feature type="domain" description="Phage tail collar" evidence="2">
    <location>
        <begin position="8"/>
        <end position="62"/>
    </location>
</feature>
<feature type="region of interest" description="Disordered" evidence="1">
    <location>
        <begin position="95"/>
        <end position="123"/>
    </location>
</feature>
<dbReference type="RefSeq" id="WP_345682754.1">
    <property type="nucleotide sequence ID" value="NZ_BAABRO010000002.1"/>
</dbReference>
<dbReference type="Pfam" id="PF07484">
    <property type="entry name" value="Collar"/>
    <property type="match status" value="1"/>
</dbReference>
<comment type="caution">
    <text evidence="3">The sequence shown here is derived from an EMBL/GenBank/DDBJ whole genome shotgun (WGS) entry which is preliminary data.</text>
</comment>
<proteinExistence type="predicted"/>
<dbReference type="EMBL" id="BAABRO010000002">
    <property type="protein sequence ID" value="GAA5505757.1"/>
    <property type="molecule type" value="Genomic_DNA"/>
</dbReference>
<evidence type="ECO:0000313" key="3">
    <source>
        <dbReference type="EMBL" id="GAA5505757.1"/>
    </source>
</evidence>
<dbReference type="InterPro" id="IPR011083">
    <property type="entry name" value="Phage_tail_collar_dom"/>
</dbReference>
<reference evidence="3 4" key="1">
    <citation type="submission" date="2024-02" db="EMBL/GenBank/DDBJ databases">
        <title>Rhodopirellula caenicola NBRC 110016.</title>
        <authorList>
            <person name="Ichikawa N."/>
            <person name="Katano-Makiyama Y."/>
            <person name="Hidaka K."/>
        </authorList>
    </citation>
    <scope>NUCLEOTIDE SEQUENCE [LARGE SCALE GENOMIC DNA]</scope>
    <source>
        <strain evidence="3 4">NBRC 110016</strain>
    </source>
</reference>
<keyword evidence="4" id="KW-1185">Reference proteome</keyword>
<organism evidence="3 4">
    <name type="scientific">Novipirellula caenicola</name>
    <dbReference type="NCBI Taxonomy" id="1536901"/>
    <lineage>
        <taxon>Bacteria</taxon>
        <taxon>Pseudomonadati</taxon>
        <taxon>Planctomycetota</taxon>
        <taxon>Planctomycetia</taxon>
        <taxon>Pirellulales</taxon>
        <taxon>Pirellulaceae</taxon>
        <taxon>Novipirellula</taxon>
    </lineage>
</organism>
<evidence type="ECO:0000259" key="2">
    <source>
        <dbReference type="Pfam" id="PF07484"/>
    </source>
</evidence>
<evidence type="ECO:0000313" key="4">
    <source>
        <dbReference type="Proteomes" id="UP001416858"/>
    </source>
</evidence>
<dbReference type="InterPro" id="IPR037053">
    <property type="entry name" value="Phage_tail_collar_dom_sf"/>
</dbReference>
<dbReference type="Proteomes" id="UP001416858">
    <property type="component" value="Unassembled WGS sequence"/>
</dbReference>
<protein>
    <recommendedName>
        <fullName evidence="2">Phage tail collar domain-containing protein</fullName>
    </recommendedName>
</protein>
<gene>
    <name evidence="3" type="ORF">Rcae01_01204</name>
</gene>